<keyword evidence="3 7" id="KW-0812">Transmembrane</keyword>
<dbReference type="FunFam" id="1.20.1250.20:FF:000064">
    <property type="entry name" value="MFS allantoate transporter"/>
    <property type="match status" value="1"/>
</dbReference>
<dbReference type="Proteomes" id="UP001147746">
    <property type="component" value="Unassembled WGS sequence"/>
</dbReference>
<dbReference type="GO" id="GO:0022857">
    <property type="term" value="F:transmembrane transporter activity"/>
    <property type="evidence" value="ECO:0007669"/>
    <property type="project" value="InterPro"/>
</dbReference>
<feature type="transmembrane region" description="Helical" evidence="7">
    <location>
        <begin position="127"/>
        <end position="150"/>
    </location>
</feature>
<dbReference type="Gene3D" id="1.20.1250.20">
    <property type="entry name" value="MFS general substrate transporter like domains"/>
    <property type="match status" value="1"/>
</dbReference>
<feature type="transmembrane region" description="Helical" evidence="7">
    <location>
        <begin position="302"/>
        <end position="322"/>
    </location>
</feature>
<dbReference type="Pfam" id="PF07690">
    <property type="entry name" value="MFS_1"/>
    <property type="match status" value="1"/>
</dbReference>
<feature type="transmembrane region" description="Helical" evidence="7">
    <location>
        <begin position="73"/>
        <end position="91"/>
    </location>
</feature>
<feature type="transmembrane region" description="Helical" evidence="7">
    <location>
        <begin position="36"/>
        <end position="53"/>
    </location>
</feature>
<reference evidence="9" key="1">
    <citation type="submission" date="2022-12" db="EMBL/GenBank/DDBJ databases">
        <authorList>
            <person name="Petersen C."/>
        </authorList>
    </citation>
    <scope>NUCLEOTIDE SEQUENCE</scope>
    <source>
        <strain evidence="9">IBT 21472</strain>
    </source>
</reference>
<feature type="transmembrane region" description="Helical" evidence="7">
    <location>
        <begin position="418"/>
        <end position="443"/>
    </location>
</feature>
<evidence type="ECO:0000256" key="6">
    <source>
        <dbReference type="ARBA" id="ARBA00037968"/>
    </source>
</evidence>
<evidence type="ECO:0000256" key="5">
    <source>
        <dbReference type="ARBA" id="ARBA00023136"/>
    </source>
</evidence>
<comment type="caution">
    <text evidence="9">The sequence shown here is derived from an EMBL/GenBank/DDBJ whole genome shotgun (WGS) entry which is preliminary data.</text>
</comment>
<evidence type="ECO:0000256" key="7">
    <source>
        <dbReference type="SAM" id="Phobius"/>
    </source>
</evidence>
<evidence type="ECO:0000313" key="10">
    <source>
        <dbReference type="Proteomes" id="UP001147746"/>
    </source>
</evidence>
<comment type="similarity">
    <text evidence="6">Belongs to the major facilitator superfamily. Allantoate permease family.</text>
</comment>
<evidence type="ECO:0000313" key="9">
    <source>
        <dbReference type="EMBL" id="KAJ5307118.1"/>
    </source>
</evidence>
<proteinExistence type="inferred from homology"/>
<feature type="transmembrane region" description="Helical" evidence="7">
    <location>
        <begin position="329"/>
        <end position="348"/>
    </location>
</feature>
<dbReference type="PANTHER" id="PTHR43791">
    <property type="entry name" value="PERMEASE-RELATED"/>
    <property type="match status" value="1"/>
</dbReference>
<feature type="domain" description="Major facilitator superfamily (MFS) profile" evidence="8">
    <location>
        <begin position="36"/>
        <end position="484"/>
    </location>
</feature>
<evidence type="ECO:0000256" key="2">
    <source>
        <dbReference type="ARBA" id="ARBA00022448"/>
    </source>
</evidence>
<feature type="transmembrane region" description="Helical" evidence="7">
    <location>
        <begin position="195"/>
        <end position="217"/>
    </location>
</feature>
<dbReference type="EMBL" id="JAPZBO010000008">
    <property type="protein sequence ID" value="KAJ5307118.1"/>
    <property type="molecule type" value="Genomic_DNA"/>
</dbReference>
<keyword evidence="2" id="KW-0813">Transport</keyword>
<dbReference type="GO" id="GO:0016020">
    <property type="term" value="C:membrane"/>
    <property type="evidence" value="ECO:0007669"/>
    <property type="project" value="UniProtKB-SubCell"/>
</dbReference>
<sequence>MEKKNDFAEKIDPEDFALGTLAMDDKKLLRKIDWQILPIMFLTYFLQMIDKIAINYANVMGIQDDLGMSGNDFSWLATAFFIAYAIAEIPQGALLQRFPVAKVLGANVFCWGIILCCSSATKNFAGILALRVLLGLMEAVIAPSLTLYTSMWYTRAESTPRYGFWYCGLGVGQIVGGLISFAAQHASASLSFGGWRIMFVVIGAVNILVSLLVLFVLPETPSKAKFLTEEEKQRIFQRLNQDQAGVGEKVFRWSSILEVFADLQTWMLVLLTILITIPSGVITTFSSILIKGFGYDSKESALLNIPSGVVSIVSTMVSTYAISRGFSRWLAIDILLIPTLLGSCLMSFLPTSDKGGCLAGIYLVNTTVAPLALIYAWTGANFKGYTMKVSGAAIISMGFSIANIIGPQTFQAKDAPQYIPAKITLVAVNAAAILVSTGLRVMYGIRNSRADRFGAPARSSMEARQANKGNVQDFHDDKSFRYVY</sequence>
<dbReference type="AlphaFoldDB" id="A0A9W9PSJ9"/>
<feature type="transmembrane region" description="Helical" evidence="7">
    <location>
        <begin position="162"/>
        <end position="183"/>
    </location>
</feature>
<gene>
    <name evidence="9" type="ORF">N7476_007774</name>
</gene>
<keyword evidence="4 7" id="KW-1133">Transmembrane helix</keyword>
<dbReference type="SUPFAM" id="SSF103473">
    <property type="entry name" value="MFS general substrate transporter"/>
    <property type="match status" value="1"/>
</dbReference>
<feature type="transmembrane region" description="Helical" evidence="7">
    <location>
        <begin position="103"/>
        <end position="121"/>
    </location>
</feature>
<evidence type="ECO:0000256" key="4">
    <source>
        <dbReference type="ARBA" id="ARBA00022989"/>
    </source>
</evidence>
<evidence type="ECO:0000259" key="8">
    <source>
        <dbReference type="PROSITE" id="PS50850"/>
    </source>
</evidence>
<dbReference type="InterPro" id="IPR036259">
    <property type="entry name" value="MFS_trans_sf"/>
</dbReference>
<dbReference type="PANTHER" id="PTHR43791:SF40">
    <property type="entry name" value="THIAMINE PATHWAY TRANSPORTER THI73"/>
    <property type="match status" value="1"/>
</dbReference>
<reference evidence="9" key="2">
    <citation type="journal article" date="2023" name="IMA Fungus">
        <title>Comparative genomic study of the Penicillium genus elucidates a diverse pangenome and 15 lateral gene transfer events.</title>
        <authorList>
            <person name="Petersen C."/>
            <person name="Sorensen T."/>
            <person name="Nielsen M.R."/>
            <person name="Sondergaard T.E."/>
            <person name="Sorensen J.L."/>
            <person name="Fitzpatrick D.A."/>
            <person name="Frisvad J.C."/>
            <person name="Nielsen K.L."/>
        </authorList>
    </citation>
    <scope>NUCLEOTIDE SEQUENCE</scope>
    <source>
        <strain evidence="9">IBT 21472</strain>
    </source>
</reference>
<dbReference type="InterPro" id="IPR020846">
    <property type="entry name" value="MFS_dom"/>
</dbReference>
<evidence type="ECO:0000256" key="1">
    <source>
        <dbReference type="ARBA" id="ARBA00004141"/>
    </source>
</evidence>
<keyword evidence="5 7" id="KW-0472">Membrane</keyword>
<name>A0A9W9PSJ9_9EURO</name>
<dbReference type="InterPro" id="IPR011701">
    <property type="entry name" value="MFS"/>
</dbReference>
<protein>
    <recommendedName>
        <fullName evidence="8">Major facilitator superfamily (MFS) profile domain-containing protein</fullName>
    </recommendedName>
</protein>
<evidence type="ECO:0000256" key="3">
    <source>
        <dbReference type="ARBA" id="ARBA00022692"/>
    </source>
</evidence>
<feature type="transmembrane region" description="Helical" evidence="7">
    <location>
        <begin position="266"/>
        <end position="290"/>
    </location>
</feature>
<dbReference type="PROSITE" id="PS50850">
    <property type="entry name" value="MFS"/>
    <property type="match status" value="1"/>
</dbReference>
<organism evidence="9 10">
    <name type="scientific">Penicillium atrosanguineum</name>
    <dbReference type="NCBI Taxonomy" id="1132637"/>
    <lineage>
        <taxon>Eukaryota</taxon>
        <taxon>Fungi</taxon>
        <taxon>Dikarya</taxon>
        <taxon>Ascomycota</taxon>
        <taxon>Pezizomycotina</taxon>
        <taxon>Eurotiomycetes</taxon>
        <taxon>Eurotiomycetidae</taxon>
        <taxon>Eurotiales</taxon>
        <taxon>Aspergillaceae</taxon>
        <taxon>Penicillium</taxon>
    </lineage>
</organism>
<feature type="transmembrane region" description="Helical" evidence="7">
    <location>
        <begin position="360"/>
        <end position="377"/>
    </location>
</feature>
<dbReference type="OrthoDB" id="6730379at2759"/>
<accession>A0A9W9PSJ9</accession>
<keyword evidence="10" id="KW-1185">Reference proteome</keyword>
<feature type="transmembrane region" description="Helical" evidence="7">
    <location>
        <begin position="389"/>
        <end position="406"/>
    </location>
</feature>
<comment type="subcellular location">
    <subcellularLocation>
        <location evidence="1">Membrane</location>
        <topology evidence="1">Multi-pass membrane protein</topology>
    </subcellularLocation>
</comment>